<evidence type="ECO:0000256" key="5">
    <source>
        <dbReference type="ARBA" id="ARBA00022729"/>
    </source>
</evidence>
<dbReference type="SUPFAM" id="SSF81296">
    <property type="entry name" value="E set domains"/>
    <property type="match status" value="1"/>
</dbReference>
<comment type="subcellular location">
    <subcellularLocation>
        <location evidence="1">Periplasm</location>
    </subcellularLocation>
</comment>
<evidence type="ECO:0000256" key="3">
    <source>
        <dbReference type="ARBA" id="ARBA00009284"/>
    </source>
</evidence>
<dbReference type="Gene3D" id="2.60.40.10">
    <property type="entry name" value="Immunoglobulins"/>
    <property type="match status" value="1"/>
</dbReference>
<feature type="chain" id="PRO_5038071457" description="Glucans biosynthesis protein G" evidence="7">
    <location>
        <begin position="22"/>
        <end position="522"/>
    </location>
</feature>
<dbReference type="GO" id="GO:0030288">
    <property type="term" value="C:outer membrane-bounded periplasmic space"/>
    <property type="evidence" value="ECO:0007669"/>
    <property type="project" value="TreeGrafter"/>
</dbReference>
<dbReference type="InterPro" id="IPR013783">
    <property type="entry name" value="Ig-like_fold"/>
</dbReference>
<keyword evidence="5 7" id="KW-0732">Signal</keyword>
<gene>
    <name evidence="9" type="ORF">C4F51_05690</name>
</gene>
<dbReference type="PIRSF" id="PIRSF006281">
    <property type="entry name" value="MdoG"/>
    <property type="match status" value="1"/>
</dbReference>
<comment type="pathway">
    <text evidence="2">Glycan metabolism; osmoregulated periplasmic glucan (OPG) biosynthesis.</text>
</comment>
<dbReference type="InterPro" id="IPR014438">
    <property type="entry name" value="Glucan_biosyn_MdoG/MdoD"/>
</dbReference>
<accession>A0A928V0Q6</accession>
<reference evidence="9" key="1">
    <citation type="submission" date="2018-07" db="EMBL/GenBank/DDBJ databases">
        <title>Genome assembly of strain Ka43.</title>
        <authorList>
            <person name="Kukolya J."/>
            <person name="Nagy I."/>
            <person name="Horvath B."/>
            <person name="Toth A."/>
        </authorList>
    </citation>
    <scope>NUCLEOTIDE SEQUENCE</scope>
    <source>
        <strain evidence="9">KB43</strain>
    </source>
</reference>
<evidence type="ECO:0000256" key="6">
    <source>
        <dbReference type="ARBA" id="ARBA00022764"/>
    </source>
</evidence>
<dbReference type="PANTHER" id="PTHR30504">
    <property type="entry name" value="GLUCANS BIOSYNTHESIS PROTEIN"/>
    <property type="match status" value="1"/>
</dbReference>
<dbReference type="Pfam" id="PF04349">
    <property type="entry name" value="MdoG"/>
    <property type="match status" value="1"/>
</dbReference>
<keyword evidence="6" id="KW-0574">Periplasm</keyword>
<comment type="caution">
    <text evidence="9">The sequence shown here is derived from an EMBL/GenBank/DDBJ whole genome shotgun (WGS) entry which is preliminary data.</text>
</comment>
<keyword evidence="10" id="KW-1185">Reference proteome</keyword>
<feature type="signal peptide" evidence="7">
    <location>
        <begin position="1"/>
        <end position="21"/>
    </location>
</feature>
<dbReference type="Proteomes" id="UP000652567">
    <property type="component" value="Unassembled WGS sequence"/>
</dbReference>
<evidence type="ECO:0000259" key="8">
    <source>
        <dbReference type="Pfam" id="PF04349"/>
    </source>
</evidence>
<organism evidence="9 10">
    <name type="scientific">Cellvibrio polysaccharolyticus</name>
    <dbReference type="NCBI Taxonomy" id="2082724"/>
    <lineage>
        <taxon>Bacteria</taxon>
        <taxon>Pseudomonadati</taxon>
        <taxon>Pseudomonadota</taxon>
        <taxon>Gammaproteobacteria</taxon>
        <taxon>Cellvibrionales</taxon>
        <taxon>Cellvibrionaceae</taxon>
        <taxon>Cellvibrio</taxon>
    </lineage>
</organism>
<evidence type="ECO:0000256" key="4">
    <source>
        <dbReference type="ARBA" id="ARBA00015376"/>
    </source>
</evidence>
<dbReference type="InterPro" id="IPR007444">
    <property type="entry name" value="Glucan_biosyn_MdoG_C"/>
</dbReference>
<evidence type="ECO:0000256" key="7">
    <source>
        <dbReference type="SAM" id="SignalP"/>
    </source>
</evidence>
<dbReference type="GO" id="GO:0030246">
    <property type="term" value="F:carbohydrate binding"/>
    <property type="evidence" value="ECO:0007669"/>
    <property type="project" value="InterPro"/>
</dbReference>
<dbReference type="AlphaFoldDB" id="A0A928V0Q6"/>
<dbReference type="RefSeq" id="WP_193907951.1">
    <property type="nucleotide sequence ID" value="NZ_PRDL01000001.1"/>
</dbReference>
<dbReference type="EMBL" id="PRDL01000001">
    <property type="protein sequence ID" value="MBE8716680.1"/>
    <property type="molecule type" value="Genomic_DNA"/>
</dbReference>
<evidence type="ECO:0000256" key="1">
    <source>
        <dbReference type="ARBA" id="ARBA00004418"/>
    </source>
</evidence>
<protein>
    <recommendedName>
        <fullName evidence="4">Glucans biosynthesis protein G</fullName>
    </recommendedName>
</protein>
<evidence type="ECO:0000256" key="2">
    <source>
        <dbReference type="ARBA" id="ARBA00005001"/>
    </source>
</evidence>
<dbReference type="GO" id="GO:0003824">
    <property type="term" value="F:catalytic activity"/>
    <property type="evidence" value="ECO:0007669"/>
    <property type="project" value="InterPro"/>
</dbReference>
<dbReference type="SUPFAM" id="SSF74650">
    <property type="entry name" value="Galactose mutarotase-like"/>
    <property type="match status" value="1"/>
</dbReference>
<dbReference type="InterPro" id="IPR014756">
    <property type="entry name" value="Ig_E-set"/>
</dbReference>
<dbReference type="FunFam" id="2.70.98.10:FF:000001">
    <property type="entry name" value="Glucans biosynthesis protein G"/>
    <property type="match status" value="1"/>
</dbReference>
<evidence type="ECO:0000313" key="10">
    <source>
        <dbReference type="Proteomes" id="UP000652567"/>
    </source>
</evidence>
<sequence>MTCASAIFTLFSALTTSVAFAQSGSSASSVEKFDFQQVVDKARQLAEQPYQAPPETPAFLRELSYDDYQAIRFKPESSLWLEEGSNFNAMLVPPGLFYNHTVKVNVIEDDISKTLGFDKSKFTYPNAHLEKLIPADLGYAGFKLTFPLTGPDVQNQFLVFSGASYYRAVGRDNNFGISARGIALNTGLSTGEEFPSFVEFWLKKPGVEDRVMTFFALLDGPSVAGAYHFTVTPGDETTVTVRTMLFPRKNVELFGVAPLTSMFFYGENTRKPAGEWRPEVHDSDGLLIHDGPSNEWLWRPLRNPESLTMDYFSTENVRGFGLIQRDTHFTNYMDQEAHYQSRPSTWIETQGQWGKGQVVLVQLPTPDETNDNIVAFWKPEAQVTAGNPIQLSYSARFGGKDIARETLGKTQDTFVGDGSIVGGGNQAGAVRVIVDFAGGPLDILATNAPVVGSVTAMDDGEVIEHFVEYIASLKRWRLSILARPASGKSLSLRAFLKQDEQTLTETWTYQLPAGHDILRVIK</sequence>
<proteinExistence type="inferred from homology"/>
<evidence type="ECO:0000313" key="9">
    <source>
        <dbReference type="EMBL" id="MBE8716680.1"/>
    </source>
</evidence>
<comment type="similarity">
    <text evidence="3">Belongs to the OpgD/OpgG family.</text>
</comment>
<dbReference type="PANTHER" id="PTHR30504:SF4">
    <property type="entry name" value="GLUCANS BIOSYNTHESIS PROTEIN G"/>
    <property type="match status" value="1"/>
</dbReference>
<dbReference type="GO" id="GO:0051274">
    <property type="term" value="P:beta-glucan biosynthetic process"/>
    <property type="evidence" value="ECO:0007669"/>
    <property type="project" value="TreeGrafter"/>
</dbReference>
<dbReference type="Gene3D" id="2.70.98.10">
    <property type="match status" value="1"/>
</dbReference>
<name>A0A928V0Q6_9GAMM</name>
<dbReference type="InterPro" id="IPR014718">
    <property type="entry name" value="GH-type_carb-bd"/>
</dbReference>
<feature type="domain" description="Glucan biosynthesis periplasmic MdoG C-terminal" evidence="8">
    <location>
        <begin position="33"/>
        <end position="510"/>
    </location>
</feature>
<dbReference type="InterPro" id="IPR011013">
    <property type="entry name" value="Gal_mutarotase_sf_dom"/>
</dbReference>